<feature type="domain" description="NAD-dependent epimerase/dehydratase" evidence="1">
    <location>
        <begin position="3"/>
        <end position="189"/>
    </location>
</feature>
<dbReference type="InterPro" id="IPR001509">
    <property type="entry name" value="Epimerase_deHydtase"/>
</dbReference>
<dbReference type="Pfam" id="PF14667">
    <property type="entry name" value="Polysacc_synt_C"/>
    <property type="match status" value="1"/>
</dbReference>
<dbReference type="InterPro" id="IPR011051">
    <property type="entry name" value="RmlC_Cupin_sf"/>
</dbReference>
<gene>
    <name evidence="3" type="primary">fnlB</name>
    <name evidence="3" type="ORF">DSCOOX_08250</name>
</gene>
<dbReference type="InterPro" id="IPR014710">
    <property type="entry name" value="RmlC-like_jellyroll"/>
</dbReference>
<keyword evidence="4" id="KW-1185">Reference proteome</keyword>
<dbReference type="Pfam" id="PF01370">
    <property type="entry name" value="Epimerase"/>
    <property type="match status" value="1"/>
</dbReference>
<dbReference type="AlphaFoldDB" id="A0A5K8A574"/>
<evidence type="ECO:0000313" key="4">
    <source>
        <dbReference type="Proteomes" id="UP000422108"/>
    </source>
</evidence>
<dbReference type="Gene3D" id="3.40.50.720">
    <property type="entry name" value="NAD(P)-binding Rossmann-like Domain"/>
    <property type="match status" value="1"/>
</dbReference>
<dbReference type="PANTHER" id="PTHR43245">
    <property type="entry name" value="BIFUNCTIONAL POLYMYXIN RESISTANCE PROTEIN ARNA"/>
    <property type="match status" value="1"/>
</dbReference>
<dbReference type="Gene3D" id="2.60.120.10">
    <property type="entry name" value="Jelly Rolls"/>
    <property type="match status" value="1"/>
</dbReference>
<dbReference type="GO" id="GO:0006096">
    <property type="term" value="P:glycolytic process"/>
    <property type="evidence" value="ECO:0007669"/>
    <property type="project" value="UniProtKB-UniPathway"/>
</dbReference>
<evidence type="ECO:0000259" key="1">
    <source>
        <dbReference type="Pfam" id="PF01370"/>
    </source>
</evidence>
<feature type="domain" description="Capsular polysaccharide assembling protein CapF C-terminal" evidence="2">
    <location>
        <begin position="257"/>
        <end position="366"/>
    </location>
</feature>
<organism evidence="3 4">
    <name type="scientific">Desulfosarcina ovata subsp. ovata</name>
    <dbReference type="NCBI Taxonomy" id="2752305"/>
    <lineage>
        <taxon>Bacteria</taxon>
        <taxon>Pseudomonadati</taxon>
        <taxon>Thermodesulfobacteriota</taxon>
        <taxon>Desulfobacteria</taxon>
        <taxon>Desulfobacterales</taxon>
        <taxon>Desulfosarcinaceae</taxon>
        <taxon>Desulfosarcina</taxon>
    </lineage>
</organism>
<dbReference type="EMBL" id="AP021879">
    <property type="protein sequence ID" value="BBO87645.1"/>
    <property type="molecule type" value="Genomic_DNA"/>
</dbReference>
<evidence type="ECO:0000259" key="2">
    <source>
        <dbReference type="Pfam" id="PF14667"/>
    </source>
</evidence>
<accession>A0A5K8A574</accession>
<dbReference type="SUPFAM" id="SSF51182">
    <property type="entry name" value="RmlC-like cupins"/>
    <property type="match status" value="1"/>
</dbReference>
<name>A0A5K8A574_9BACT</name>
<reference evidence="3 4" key="1">
    <citation type="submission" date="2019-11" db="EMBL/GenBank/DDBJ databases">
        <title>Comparative genomics of hydrocarbon-degrading Desulfosarcina strains.</title>
        <authorList>
            <person name="Watanabe M."/>
            <person name="Kojima H."/>
            <person name="Fukui M."/>
        </authorList>
    </citation>
    <scope>NUCLEOTIDE SEQUENCE [LARGE SCALE GENOMIC DNA]</scope>
    <source>
        <strain evidence="4">oXyS1</strain>
    </source>
</reference>
<evidence type="ECO:0000313" key="3">
    <source>
        <dbReference type="EMBL" id="BBO87645.1"/>
    </source>
</evidence>
<dbReference type="PANTHER" id="PTHR43245:SF55">
    <property type="entry name" value="NAD(P)-BINDING DOMAIN-CONTAINING PROTEIN"/>
    <property type="match status" value="1"/>
</dbReference>
<protein>
    <submittedName>
        <fullName evidence="3">UDP-2-acetamido-2,6-dideoxy-beta-L-talose 4-dehydrogenase</fullName>
    </submittedName>
</protein>
<sequence>MNILVTGANGFIGRNLIINLKRLNDCEISEYDIDSNYDDLKAFLIKADVIVHLAGVNRPERDNEFRKGNSLFSQHICNILCEIKRQPLIIFASSIQAELDNPYGISKRIAEQEFFRLKENYNVPVAVFRLPGVFGKWCRPNYNSVVATFCYNIARGLPITIFDPNHKIDLVYIDDVIRSFIDVINHEYTETGNNFYSVKPVYNISLKDLADTIQSFRDSRTSLKLPDFNDRIEKCLYATYLSYMQEDDFAYSLEQRIDQRGELAELLKSDFAGQIFVSRTRPGITRGDHYHDTKVEKFAVLDGEAVIRFRQIYTNEIIEYPVSGKDFKVVDIPPGYTHAIENIGNKDLIVLFWADEIFNPSTPDTFFEPVIKGNKS</sequence>
<dbReference type="CDD" id="cd07007">
    <property type="entry name" value="cupin_CapF-like_C"/>
    <property type="match status" value="1"/>
</dbReference>
<dbReference type="InterPro" id="IPR036291">
    <property type="entry name" value="NAD(P)-bd_dom_sf"/>
</dbReference>
<dbReference type="InterPro" id="IPR029303">
    <property type="entry name" value="CapF_C"/>
</dbReference>
<dbReference type="UniPathway" id="UPA00109">
    <property type="reaction ID" value="UER00181"/>
</dbReference>
<dbReference type="InterPro" id="IPR050177">
    <property type="entry name" value="Lipid_A_modif_metabolic_enz"/>
</dbReference>
<dbReference type="RefSeq" id="WP_155309070.1">
    <property type="nucleotide sequence ID" value="NZ_AP021879.1"/>
</dbReference>
<dbReference type="SUPFAM" id="SSF51735">
    <property type="entry name" value="NAD(P)-binding Rossmann-fold domains"/>
    <property type="match status" value="1"/>
</dbReference>
<dbReference type="Proteomes" id="UP000422108">
    <property type="component" value="Chromosome"/>
</dbReference>
<proteinExistence type="predicted"/>